<evidence type="ECO:0000313" key="2">
    <source>
        <dbReference type="EMBL" id="KKL80307.1"/>
    </source>
</evidence>
<dbReference type="NCBIfam" id="TIGR00426">
    <property type="entry name" value="competence protein ComEA helix-hairpin-helix repeat region"/>
    <property type="match status" value="1"/>
</dbReference>
<dbReference type="InterPro" id="IPR010994">
    <property type="entry name" value="RuvA_2-like"/>
</dbReference>
<accession>A0A0F9HYU0</accession>
<dbReference type="PANTHER" id="PTHR21180">
    <property type="entry name" value="ENDONUCLEASE/EXONUCLEASE/PHOSPHATASE FAMILY DOMAIN-CONTAINING PROTEIN 1"/>
    <property type="match status" value="1"/>
</dbReference>
<dbReference type="GO" id="GO:0003677">
    <property type="term" value="F:DNA binding"/>
    <property type="evidence" value="ECO:0007669"/>
    <property type="project" value="InterPro"/>
</dbReference>
<dbReference type="Pfam" id="PF12836">
    <property type="entry name" value="HHH_3"/>
    <property type="match status" value="1"/>
</dbReference>
<dbReference type="GO" id="GO:0015627">
    <property type="term" value="C:type II protein secretion system complex"/>
    <property type="evidence" value="ECO:0007669"/>
    <property type="project" value="TreeGrafter"/>
</dbReference>
<proteinExistence type="predicted"/>
<protein>
    <recommendedName>
        <fullName evidence="1">Helix-hairpin-helix DNA-binding motif class 1 domain-containing protein</fullName>
    </recommendedName>
</protein>
<dbReference type="InterPro" id="IPR051675">
    <property type="entry name" value="Endo/Exo/Phosphatase_dom_1"/>
</dbReference>
<evidence type="ECO:0000259" key="1">
    <source>
        <dbReference type="SMART" id="SM00278"/>
    </source>
</evidence>
<dbReference type="EMBL" id="LAZR01022891">
    <property type="protein sequence ID" value="KKL80307.1"/>
    <property type="molecule type" value="Genomic_DNA"/>
</dbReference>
<organism evidence="2">
    <name type="scientific">marine sediment metagenome</name>
    <dbReference type="NCBI Taxonomy" id="412755"/>
    <lineage>
        <taxon>unclassified sequences</taxon>
        <taxon>metagenomes</taxon>
        <taxon>ecological metagenomes</taxon>
    </lineage>
</organism>
<dbReference type="AlphaFoldDB" id="A0A0F9HYU0"/>
<dbReference type="PANTHER" id="PTHR21180:SF32">
    <property type="entry name" value="ENDONUCLEASE_EXONUCLEASE_PHOSPHATASE FAMILY DOMAIN-CONTAINING PROTEIN 1"/>
    <property type="match status" value="1"/>
</dbReference>
<dbReference type="Gene3D" id="1.10.150.280">
    <property type="entry name" value="AF1531-like domain"/>
    <property type="match status" value="1"/>
</dbReference>
<dbReference type="InterPro" id="IPR004509">
    <property type="entry name" value="Competence_ComEA_HhH"/>
</dbReference>
<dbReference type="GO" id="GO:0006281">
    <property type="term" value="P:DNA repair"/>
    <property type="evidence" value="ECO:0007669"/>
    <property type="project" value="InterPro"/>
</dbReference>
<name>A0A0F9HYU0_9ZZZZ</name>
<reference evidence="2" key="1">
    <citation type="journal article" date="2015" name="Nature">
        <title>Complex archaea that bridge the gap between prokaryotes and eukaryotes.</title>
        <authorList>
            <person name="Spang A."/>
            <person name="Saw J.H."/>
            <person name="Jorgensen S.L."/>
            <person name="Zaremba-Niedzwiedzka K."/>
            <person name="Martijn J."/>
            <person name="Lind A.E."/>
            <person name="van Eijk R."/>
            <person name="Schleper C."/>
            <person name="Guy L."/>
            <person name="Ettema T.J."/>
        </authorList>
    </citation>
    <scope>NUCLEOTIDE SEQUENCE</scope>
</reference>
<dbReference type="SUPFAM" id="SSF47781">
    <property type="entry name" value="RuvA domain 2-like"/>
    <property type="match status" value="1"/>
</dbReference>
<feature type="domain" description="Helix-hairpin-helix DNA-binding motif class 1" evidence="1">
    <location>
        <begin position="70"/>
        <end position="89"/>
    </location>
</feature>
<feature type="domain" description="Helix-hairpin-helix DNA-binding motif class 1" evidence="1">
    <location>
        <begin position="40"/>
        <end position="59"/>
    </location>
</feature>
<dbReference type="InterPro" id="IPR003583">
    <property type="entry name" value="Hlx-hairpin-Hlx_DNA-bd_motif"/>
</dbReference>
<comment type="caution">
    <text evidence="2">The sequence shown here is derived from an EMBL/GenBank/DDBJ whole genome shotgun (WGS) entry which is preliminary data.</text>
</comment>
<sequence length="93" mass="10445">MRKLRKMMVIGFVLLLAMVFSTGVFAEETAKININKATVEELSTLKNIGAKYAQKIVEYREKNGPFQKVEDILLVKGIGTKTLEANKDKITLN</sequence>
<dbReference type="SMART" id="SM00278">
    <property type="entry name" value="HhH1"/>
    <property type="match status" value="2"/>
</dbReference>
<gene>
    <name evidence="2" type="ORF">LCGC14_2006090</name>
</gene>
<dbReference type="GO" id="GO:0015628">
    <property type="term" value="P:protein secretion by the type II secretion system"/>
    <property type="evidence" value="ECO:0007669"/>
    <property type="project" value="TreeGrafter"/>
</dbReference>